<feature type="compositionally biased region" description="Acidic residues" evidence="1">
    <location>
        <begin position="326"/>
        <end position="338"/>
    </location>
</feature>
<gene>
    <name evidence="2" type="ORF">niasHT_001468</name>
</gene>
<dbReference type="Proteomes" id="UP001620626">
    <property type="component" value="Unassembled WGS sequence"/>
</dbReference>
<feature type="compositionally biased region" description="Polar residues" evidence="1">
    <location>
        <begin position="224"/>
        <end position="235"/>
    </location>
</feature>
<feature type="region of interest" description="Disordered" evidence="1">
    <location>
        <begin position="74"/>
        <end position="153"/>
    </location>
</feature>
<dbReference type="EMBL" id="JBICBT010000317">
    <property type="protein sequence ID" value="KAL3117567.1"/>
    <property type="molecule type" value="Genomic_DNA"/>
</dbReference>
<name>A0ABD2LRP8_9BILA</name>
<organism evidence="2 3">
    <name type="scientific">Heterodera trifolii</name>
    <dbReference type="NCBI Taxonomy" id="157864"/>
    <lineage>
        <taxon>Eukaryota</taxon>
        <taxon>Metazoa</taxon>
        <taxon>Ecdysozoa</taxon>
        <taxon>Nematoda</taxon>
        <taxon>Chromadorea</taxon>
        <taxon>Rhabditida</taxon>
        <taxon>Tylenchina</taxon>
        <taxon>Tylenchomorpha</taxon>
        <taxon>Tylenchoidea</taxon>
        <taxon>Heteroderidae</taxon>
        <taxon>Heteroderinae</taxon>
        <taxon>Heterodera</taxon>
    </lineage>
</organism>
<keyword evidence="3" id="KW-1185">Reference proteome</keyword>
<evidence type="ECO:0000256" key="1">
    <source>
        <dbReference type="SAM" id="MobiDB-lite"/>
    </source>
</evidence>
<proteinExistence type="predicted"/>
<evidence type="ECO:0000313" key="2">
    <source>
        <dbReference type="EMBL" id="KAL3117567.1"/>
    </source>
</evidence>
<feature type="compositionally biased region" description="Polar residues" evidence="1">
    <location>
        <begin position="136"/>
        <end position="153"/>
    </location>
</feature>
<feature type="region of interest" description="Disordered" evidence="1">
    <location>
        <begin position="1"/>
        <end position="38"/>
    </location>
</feature>
<reference evidence="2 3" key="1">
    <citation type="submission" date="2024-10" db="EMBL/GenBank/DDBJ databases">
        <authorList>
            <person name="Kim D."/>
        </authorList>
    </citation>
    <scope>NUCLEOTIDE SEQUENCE [LARGE SCALE GENOMIC DNA]</scope>
    <source>
        <strain evidence="2">BH-2024</strain>
    </source>
</reference>
<feature type="compositionally biased region" description="Basic residues" evidence="1">
    <location>
        <begin position="1"/>
        <end position="11"/>
    </location>
</feature>
<sequence length="463" mass="50894">MHRRSRSRSRSRAPEDHSLIEAFEPAPPMHSRQSLQQTRQRLLATRFNPPVNQQNTPMQRHNAPAAGVMRNSLGQSAPAHRSVQRPTDPRTQAWAPRPNLPVNRASDQAIANQRRSDDPVNARTPQIQANRPIIPTNRSNSSLNQPNVTPMQRQNGPSNVAQMLADRRAGAVTPNQRLATNSTSIIGGQSSHLRPVQQMKMRVNWSTQRPSGLATPVQPRPIGQANNNNSSTSLMRQFPIRGGRGQQPQQQQMRRAAPPGNCDVPSPPQMPLADEDDNVLPHSLLPDYEYSNEDNNPENNNSGGGGGGATTTPNAPQRRHAIHSDDSDDDEDDEDEADDYRGSNSGTHAQPTAKRGRIETTYHFNTTTIVNNSNNDNMNLFDGPSTSAAAAAAADNEQQQLLAMVSSSSSSNWVDTQNALANEIGTNFDDEIKRKDELCNKFMGNFSLVINAIEQALHQKKSK</sequence>
<feature type="compositionally biased region" description="Low complexity" evidence="1">
    <location>
        <begin position="236"/>
        <end position="260"/>
    </location>
</feature>
<accession>A0ABD2LRP8</accession>
<feature type="region of interest" description="Disordered" evidence="1">
    <location>
        <begin position="206"/>
        <end position="358"/>
    </location>
</feature>
<evidence type="ECO:0000313" key="3">
    <source>
        <dbReference type="Proteomes" id="UP001620626"/>
    </source>
</evidence>
<dbReference type="AlphaFoldDB" id="A0ABD2LRP8"/>
<protein>
    <submittedName>
        <fullName evidence="2">Uncharacterized protein</fullName>
    </submittedName>
</protein>
<comment type="caution">
    <text evidence="2">The sequence shown here is derived from an EMBL/GenBank/DDBJ whole genome shotgun (WGS) entry which is preliminary data.</text>
</comment>